<dbReference type="RefSeq" id="WP_133943895.1">
    <property type="nucleotide sequence ID" value="NZ_SOEO01000001.1"/>
</dbReference>
<comment type="caution">
    <text evidence="1">The sequence shown here is derived from an EMBL/GenBank/DDBJ whole genome shotgun (WGS) entry which is preliminary data.</text>
</comment>
<dbReference type="Proteomes" id="UP000295313">
    <property type="component" value="Unassembled WGS sequence"/>
</dbReference>
<evidence type="ECO:0000313" key="2">
    <source>
        <dbReference type="Proteomes" id="UP000295313"/>
    </source>
</evidence>
<gene>
    <name evidence="1" type="ORF">B0I22_1473</name>
</gene>
<name>A0A4R8IK35_9FLAO</name>
<sequence>MSESILKIIPTNPDYVPATVLQVQAKDFLEKIFTNNNVDFQTLAEVEFVDAGENFEPILCNVCSTEISADEWQDQMDEAFQKQFSDLSFQTSCKHHTSLNDLNYQSSAGFAKFIISVADTQIELSKGEILELEKILKTYLRVIWAFY</sequence>
<keyword evidence="2" id="KW-1185">Reference proteome</keyword>
<organism evidence="1 2">
    <name type="scientific">Epilithonimonas xixisoli</name>
    <dbReference type="NCBI Taxonomy" id="1476462"/>
    <lineage>
        <taxon>Bacteria</taxon>
        <taxon>Pseudomonadati</taxon>
        <taxon>Bacteroidota</taxon>
        <taxon>Flavobacteriia</taxon>
        <taxon>Flavobacteriales</taxon>
        <taxon>Weeksellaceae</taxon>
        <taxon>Chryseobacterium group</taxon>
        <taxon>Epilithonimonas</taxon>
    </lineage>
</organism>
<evidence type="ECO:0000313" key="1">
    <source>
        <dbReference type="EMBL" id="TDX87285.1"/>
    </source>
</evidence>
<dbReference type="AlphaFoldDB" id="A0A4R8IK35"/>
<dbReference type="EMBL" id="SOEO01000001">
    <property type="protein sequence ID" value="TDX87285.1"/>
    <property type="molecule type" value="Genomic_DNA"/>
</dbReference>
<dbReference type="OrthoDB" id="7871924at2"/>
<accession>A0A4R8IK35</accession>
<proteinExistence type="predicted"/>
<reference evidence="1 2" key="1">
    <citation type="submission" date="2019-03" db="EMBL/GenBank/DDBJ databases">
        <title>Genomic Encyclopedia of Type Strains, Phase III (KMG-III): the genomes of soil and plant-associated and newly described type strains.</title>
        <authorList>
            <person name="Whitman W."/>
        </authorList>
    </citation>
    <scope>NUCLEOTIDE SEQUENCE [LARGE SCALE GENOMIC DNA]</scope>
    <source>
        <strain evidence="1 2">CGMCC 1.12802</strain>
    </source>
</reference>
<protein>
    <submittedName>
        <fullName evidence="1">Uncharacterized protein</fullName>
    </submittedName>
</protein>